<dbReference type="EMBL" id="JAEVHI010000002">
    <property type="protein sequence ID" value="KAG5299563.1"/>
    <property type="molecule type" value="Genomic_DNA"/>
</dbReference>
<organism evidence="2 3">
    <name type="scientific">Ajellomyces capsulatus</name>
    <name type="common">Darling's disease fungus</name>
    <name type="synonym">Histoplasma capsulatum</name>
    <dbReference type="NCBI Taxonomy" id="5037"/>
    <lineage>
        <taxon>Eukaryota</taxon>
        <taxon>Fungi</taxon>
        <taxon>Dikarya</taxon>
        <taxon>Ascomycota</taxon>
        <taxon>Pezizomycotina</taxon>
        <taxon>Eurotiomycetes</taxon>
        <taxon>Eurotiomycetidae</taxon>
        <taxon>Onygenales</taxon>
        <taxon>Ajellomycetaceae</taxon>
        <taxon>Histoplasma</taxon>
    </lineage>
</organism>
<reference evidence="2 3" key="1">
    <citation type="submission" date="2021-01" db="EMBL/GenBank/DDBJ databases">
        <title>Chromosome-level genome assembly of a human fungal pathogen reveals clustering of transcriptionally co-regulated genes.</title>
        <authorList>
            <person name="Voorhies M."/>
            <person name="Cohen S."/>
            <person name="Shea T.P."/>
            <person name="Petrus S."/>
            <person name="Munoz J.F."/>
            <person name="Poplawski S."/>
            <person name="Goldman W.E."/>
            <person name="Michael T."/>
            <person name="Cuomo C.A."/>
            <person name="Sil A."/>
            <person name="Beyhan S."/>
        </authorList>
    </citation>
    <scope>NUCLEOTIDE SEQUENCE [LARGE SCALE GENOMIC DNA]</scope>
    <source>
        <strain evidence="2 3">G184AR</strain>
    </source>
</reference>
<evidence type="ECO:0000313" key="2">
    <source>
        <dbReference type="EMBL" id="KAG5299563.1"/>
    </source>
</evidence>
<sequence length="99" mass="11434">MDLKRKTSIALGRQGKSKKGRTETPLSKSDHPYNVSGFKEVASMKMDLHLYNSQTNREINKQKNKTKQKSQKQPCQIGQHVRENTLCDCKKHSKMTHHI</sequence>
<evidence type="ECO:0000256" key="1">
    <source>
        <dbReference type="SAM" id="MobiDB-lite"/>
    </source>
</evidence>
<dbReference type="Proteomes" id="UP000670092">
    <property type="component" value="Unassembled WGS sequence"/>
</dbReference>
<comment type="caution">
    <text evidence="2">The sequence shown here is derived from an EMBL/GenBank/DDBJ whole genome shotgun (WGS) entry which is preliminary data.</text>
</comment>
<gene>
    <name evidence="2" type="ORF">I7I52_09926</name>
</gene>
<feature type="region of interest" description="Disordered" evidence="1">
    <location>
        <begin position="1"/>
        <end position="34"/>
    </location>
</feature>
<accession>A0A8H7Z1S5</accession>
<name>A0A8H7Z1S5_AJECA</name>
<proteinExistence type="predicted"/>
<dbReference type="VEuPathDB" id="FungiDB:I7I52_09926"/>
<evidence type="ECO:0000313" key="3">
    <source>
        <dbReference type="Proteomes" id="UP000670092"/>
    </source>
</evidence>
<protein>
    <submittedName>
        <fullName evidence="2">3-ketosteroid reductase</fullName>
    </submittedName>
</protein>
<dbReference type="AlphaFoldDB" id="A0A8H7Z1S5"/>